<feature type="signal peptide" evidence="2">
    <location>
        <begin position="1"/>
        <end position="21"/>
    </location>
</feature>
<name>A0A068RMD8_9FUNG</name>
<feature type="transmembrane region" description="Helical" evidence="1">
    <location>
        <begin position="386"/>
        <end position="407"/>
    </location>
</feature>
<comment type="caution">
    <text evidence="3">The sequence shown here is derived from an EMBL/GenBank/DDBJ whole genome shotgun (WGS) entry which is preliminary data.</text>
</comment>
<keyword evidence="1" id="KW-1133">Transmembrane helix</keyword>
<dbReference type="PANTHER" id="PTHR46662">
    <property type="entry name" value="DI-GLUCOSE BINDING PROTEIN WITH LEUCINE-RICH REPEAT DOMAIN-CONTAINING PROTEIN"/>
    <property type="match status" value="1"/>
</dbReference>
<keyword evidence="1" id="KW-0812">Transmembrane</keyword>
<feature type="transmembrane region" description="Helical" evidence="1">
    <location>
        <begin position="550"/>
        <end position="573"/>
    </location>
</feature>
<reference evidence="3" key="1">
    <citation type="submission" date="2013-08" db="EMBL/GenBank/DDBJ databases">
        <title>Gene expansion shapes genome architecture in the human pathogen Lichtheimia corymbifera: an evolutionary genomics analysis in the ancient terrestrial Mucorales (Mucoromycotina).</title>
        <authorList>
            <person name="Schwartze V.U."/>
            <person name="Winter S."/>
            <person name="Shelest E."/>
            <person name="Marcet-Houben M."/>
            <person name="Horn F."/>
            <person name="Wehner S."/>
            <person name="Hoffmann K."/>
            <person name="Riege K."/>
            <person name="Sammeth M."/>
            <person name="Nowrousian M."/>
            <person name="Valiante V."/>
            <person name="Linde J."/>
            <person name="Jacobsen I.D."/>
            <person name="Marz M."/>
            <person name="Brakhage A.A."/>
            <person name="Gabaldon T."/>
            <person name="Bocker S."/>
            <person name="Voigt K."/>
        </authorList>
    </citation>
    <scope>NUCLEOTIDE SEQUENCE [LARGE SCALE GENOMIC DNA]</scope>
    <source>
        <strain evidence="3">FSU 9682</strain>
    </source>
</reference>
<organism evidence="3 4">
    <name type="scientific">Lichtheimia corymbifera JMRC:FSU:9682</name>
    <dbReference type="NCBI Taxonomy" id="1263082"/>
    <lineage>
        <taxon>Eukaryota</taxon>
        <taxon>Fungi</taxon>
        <taxon>Fungi incertae sedis</taxon>
        <taxon>Mucoromycota</taxon>
        <taxon>Mucoromycotina</taxon>
        <taxon>Mucoromycetes</taxon>
        <taxon>Mucorales</taxon>
        <taxon>Lichtheimiaceae</taxon>
        <taxon>Lichtheimia</taxon>
    </lineage>
</organism>
<feature type="chain" id="PRO_5001652668" description="L domain-like protein" evidence="2">
    <location>
        <begin position="22"/>
        <end position="623"/>
    </location>
</feature>
<evidence type="ECO:0000313" key="3">
    <source>
        <dbReference type="EMBL" id="CDH51144.1"/>
    </source>
</evidence>
<evidence type="ECO:0008006" key="5">
    <source>
        <dbReference type="Google" id="ProtNLM"/>
    </source>
</evidence>
<dbReference type="PANTHER" id="PTHR46662:SF106">
    <property type="entry name" value="LEUCINE-RICH REPEAT-CONTAINING N-TERMINAL PLANT-TYPE DOMAIN-CONTAINING PROTEIN"/>
    <property type="match status" value="1"/>
</dbReference>
<proteinExistence type="predicted"/>
<dbReference type="Pfam" id="PF00560">
    <property type="entry name" value="LRR_1"/>
    <property type="match status" value="2"/>
</dbReference>
<accession>A0A068RMD8</accession>
<dbReference type="EMBL" id="CBTN010000008">
    <property type="protein sequence ID" value="CDH51144.1"/>
    <property type="molecule type" value="Genomic_DNA"/>
</dbReference>
<feature type="transmembrane region" description="Helical" evidence="1">
    <location>
        <begin position="444"/>
        <end position="467"/>
    </location>
</feature>
<evidence type="ECO:0000256" key="1">
    <source>
        <dbReference type="SAM" id="Phobius"/>
    </source>
</evidence>
<keyword evidence="2" id="KW-0732">Signal</keyword>
<gene>
    <name evidence="3" type="ORF">LCOR_02793.1</name>
</gene>
<keyword evidence="1" id="KW-0472">Membrane</keyword>
<dbReference type="VEuPathDB" id="FungiDB:LCOR_02793.1"/>
<evidence type="ECO:0000313" key="4">
    <source>
        <dbReference type="Proteomes" id="UP000027586"/>
    </source>
</evidence>
<dbReference type="AlphaFoldDB" id="A0A068RMD8"/>
<dbReference type="SUPFAM" id="SSF52047">
    <property type="entry name" value="RNI-like"/>
    <property type="match status" value="1"/>
</dbReference>
<dbReference type="Gene3D" id="3.80.10.10">
    <property type="entry name" value="Ribonuclease Inhibitor"/>
    <property type="match status" value="2"/>
</dbReference>
<dbReference type="OrthoDB" id="676979at2759"/>
<feature type="transmembrane region" description="Helical" evidence="1">
    <location>
        <begin position="414"/>
        <end position="438"/>
    </location>
</feature>
<dbReference type="InterPro" id="IPR032675">
    <property type="entry name" value="LRR_dom_sf"/>
</dbReference>
<dbReference type="Proteomes" id="UP000027586">
    <property type="component" value="Unassembled WGS sequence"/>
</dbReference>
<feature type="transmembrane region" description="Helical" evidence="1">
    <location>
        <begin position="526"/>
        <end position="544"/>
    </location>
</feature>
<keyword evidence="4" id="KW-1185">Reference proteome</keyword>
<evidence type="ECO:0000256" key="2">
    <source>
        <dbReference type="SAM" id="SignalP"/>
    </source>
</evidence>
<dbReference type="InterPro" id="IPR001611">
    <property type="entry name" value="Leu-rich_rpt"/>
</dbReference>
<sequence length="623" mass="69335">MSRQVLLLLLVLAQGLWWSAAQSNSQCQELRNSFLGLDNTSSTPCCNETTTSPDFYAECNSQGGITVLNVNGAATNHTCSNDTASLITNLVDLHNLTLDYYIDAARCPELFSPTIYNNLTHLKTLSLRGSQLLSNVSVSTANTSHNTIEALDLSYSNISTDSSLQWLNLVFPKVKQLTWLSASPMPTMQLPCMSSTNLTFNAVPSQDIIQWITNCTQLEQLDLHLVMTEQQRDIDISTWLEPISTSLNALQYLSVIVDNPTAVNVVSSFPTWISHLSNLTSIIYHAKVKDSIPANVLDTLPLTTLDLYGNRLYGDLPGSLSSTQLQAVDLSENELTGTIPPMLGNTTSCNLDGNPILCSGIGNSWSLCQHCNLVPGFLGVMLRYKIQWIVILACLVVVLIGWVYIAFKRHQQTSFLVWVGVFYSLFSFINLLTTLVHLGMNVTLYTTTFSIMLATTASYLAINCLLYRYCCRRFSILVIRRTWPVFLLCCLDMNNFGLYEIRMLNLSAYRKQIDLRVPVVLSWQKVIVGDIAHTAIAIFLIMLHSPVASVLLTCITSGLGIVRAMVQVCLIWYHARRERRFHPIDRGSAHQKAIHGGNDTPSTSTVHRPELELAQLINNRETA</sequence>
<protein>
    <recommendedName>
        <fullName evidence="5">L domain-like protein</fullName>
    </recommendedName>
</protein>